<dbReference type="OrthoDB" id="2563736at2759"/>
<dbReference type="RefSeq" id="XP_014183312.1">
    <property type="nucleotide sequence ID" value="XM_014327837.1"/>
</dbReference>
<dbReference type="GeneID" id="25990300"/>
<feature type="compositionally biased region" description="Low complexity" evidence="1">
    <location>
        <begin position="183"/>
        <end position="192"/>
    </location>
</feature>
<dbReference type="Proteomes" id="UP000002748">
    <property type="component" value="Unassembled WGS sequence"/>
</dbReference>
<evidence type="ECO:0000313" key="2">
    <source>
        <dbReference type="EMBL" id="EJT51982.1"/>
    </source>
</evidence>
<feature type="region of interest" description="Disordered" evidence="1">
    <location>
        <begin position="22"/>
        <end position="71"/>
    </location>
</feature>
<evidence type="ECO:0000313" key="3">
    <source>
        <dbReference type="Proteomes" id="UP000002748"/>
    </source>
</evidence>
<dbReference type="HOGENOM" id="CLU_692647_0_0_1"/>
<accession>J6F9T2</accession>
<feature type="compositionally biased region" description="Low complexity" evidence="1">
    <location>
        <begin position="138"/>
        <end position="151"/>
    </location>
</feature>
<dbReference type="EMBL" id="ALBS01000038">
    <property type="protein sequence ID" value="EJT51982.1"/>
    <property type="molecule type" value="Genomic_DNA"/>
</dbReference>
<comment type="caution">
    <text evidence="2">The sequence shown here is derived from an EMBL/GenBank/DDBJ whole genome shotgun (WGS) entry which is preliminary data.</text>
</comment>
<dbReference type="KEGG" id="tasa:A1Q1_06788"/>
<name>J6F9T2_TRIAS</name>
<sequence>MDFLPAVPRDVPKQLYKAELTLSVGGGSRRGSTSSDGGQPTGRRMSLAALGLGGGGGHQAAQSNGKQPETHTEGVWYWPCQVGVTDCDGSTSERDSIELLRKSGTQCIQPAPRSIPSLGAAKRSLGGSRANRHSADMSHLQSNQQSNQHLSASPPKDYAMGGKFMSGVRRLSTSFGGSKPAHTQTQTQTTTQPDDSAAGMGASHPTSTTAGATGMVNEARRDSSAGVSGGLGGGPGEEDARETGWPGVVDGEALQAIVVPLSSVGKASLDASSKEGSVVHVGVKSAVNGKSGTLAFSFGNDWIGGKGEAEVLYRRIEGGVEKAKPMFGGDMFKLGSSRTHGADKQYNDQWRADVRGRW</sequence>
<protein>
    <submittedName>
        <fullName evidence="2">Uncharacterized protein</fullName>
    </submittedName>
</protein>
<proteinExistence type="predicted"/>
<dbReference type="AlphaFoldDB" id="J6F9T2"/>
<reference evidence="2 3" key="1">
    <citation type="journal article" date="2012" name="Eukaryot. Cell">
        <title>Draft genome sequence of CBS 2479, the standard type strain of Trichosporon asahii.</title>
        <authorList>
            <person name="Yang R.Y."/>
            <person name="Li H.T."/>
            <person name="Zhu H."/>
            <person name="Zhou G.P."/>
            <person name="Wang M."/>
            <person name="Wang L."/>
        </authorList>
    </citation>
    <scope>NUCLEOTIDE SEQUENCE [LARGE SCALE GENOMIC DNA]</scope>
    <source>
        <strain evidence="3">ATCC 90039 / CBS 2479 / JCM 2466 / KCTC 7840 / NCYC 2677 / UAMH 7654</strain>
    </source>
</reference>
<organism evidence="2 3">
    <name type="scientific">Trichosporon asahii var. asahii (strain ATCC 90039 / CBS 2479 / JCM 2466 / KCTC 7840 / NBRC 103889/ NCYC 2677 / UAMH 7654)</name>
    <name type="common">Yeast</name>
    <dbReference type="NCBI Taxonomy" id="1186058"/>
    <lineage>
        <taxon>Eukaryota</taxon>
        <taxon>Fungi</taxon>
        <taxon>Dikarya</taxon>
        <taxon>Basidiomycota</taxon>
        <taxon>Agaricomycotina</taxon>
        <taxon>Tremellomycetes</taxon>
        <taxon>Trichosporonales</taxon>
        <taxon>Trichosporonaceae</taxon>
        <taxon>Trichosporon</taxon>
    </lineage>
</organism>
<feature type="region of interest" description="Disordered" evidence="1">
    <location>
        <begin position="110"/>
        <end position="245"/>
    </location>
</feature>
<dbReference type="VEuPathDB" id="FungiDB:A1Q1_06788"/>
<gene>
    <name evidence="2" type="ORF">A1Q1_06788</name>
</gene>
<evidence type="ECO:0000256" key="1">
    <source>
        <dbReference type="SAM" id="MobiDB-lite"/>
    </source>
</evidence>